<dbReference type="Pfam" id="PF23560">
    <property type="entry name" value="GBD_Hemicentin"/>
    <property type="match status" value="1"/>
</dbReference>
<feature type="compositionally biased region" description="Polar residues" evidence="5">
    <location>
        <begin position="225"/>
        <end position="240"/>
    </location>
</feature>
<evidence type="ECO:0000256" key="2">
    <source>
        <dbReference type="ARBA" id="ARBA00022525"/>
    </source>
</evidence>
<feature type="signal peptide" evidence="6">
    <location>
        <begin position="1"/>
        <end position="24"/>
    </location>
</feature>
<gene>
    <name evidence="11" type="ORF">ACEWY4_017936</name>
</gene>
<feature type="chain" id="PRO_5044807617" description="von Willebrand factor A domain-containing protein 7-like" evidence="6">
    <location>
        <begin position="25"/>
        <end position="927"/>
    </location>
</feature>
<dbReference type="Pfam" id="PF25107">
    <property type="entry name" value="VWA7_N"/>
    <property type="match status" value="1"/>
</dbReference>
<evidence type="ECO:0000256" key="6">
    <source>
        <dbReference type="SAM" id="SignalP"/>
    </source>
</evidence>
<evidence type="ECO:0000259" key="9">
    <source>
        <dbReference type="Pfam" id="PF25106"/>
    </source>
</evidence>
<evidence type="ECO:0000256" key="3">
    <source>
        <dbReference type="ARBA" id="ARBA00022729"/>
    </source>
</evidence>
<dbReference type="SUPFAM" id="SSF53300">
    <property type="entry name" value="vWA-like"/>
    <property type="match status" value="1"/>
</dbReference>
<dbReference type="Proteomes" id="UP001591681">
    <property type="component" value="Unassembled WGS sequence"/>
</dbReference>
<evidence type="ECO:0000313" key="12">
    <source>
        <dbReference type="Proteomes" id="UP001591681"/>
    </source>
</evidence>
<sequence length="927" mass="97925">MEFQNRCIFLVSLLSLALLGTLNAFKLVDSDSMTHHRITTAAILNITADVCKALAQQEGRDFVLAEDSLSVQNLSEACLFTDSVKAFQTAITVISGRNAWVDLRHALDEEYHFDDESFVRGRRLITRGLAAAKANIKQKNYQAAQLAVGEILHTLQDFYSHSNWVELGNRIAFSTLIRADLNFDNIADINTPTCRNCEGDNCDNNILETVIAEKKITSGYFSLTSSSKPNGKCSHGSSLDRTSKTEPRGGINKDAVDSEHGSLHAQAAQVAVTASSQLLQDIRGAAGDADFLRFLGISRSSTSSGVVLCFVIDTSSGTAGVLAELKRLAASVVSNVSDKPDVYILVPFNETSHGPLKKTSDSDEFLSEINSLSASGAGNSSEPRQSLSGLLLALAEAPSSSEIFVFTSGPPGDSHLESTLTALIENTKSAVNFLLTNLSSVQSGDLYRTLARVSGGQAIEITEQEFNQTLTIVTDALKSAQATLLQVVRNPGAPETFAFTVDASVRTLLVYVTGDSLTFTIISASGVGQRSRESVGRLGTIQKVGNFQTVRLTSPLQTGQWRININSARPYTLKAIGESTIDFFFDFVEVIQHPQPGFTVLNSRPQTGGNASLSVSVTGGSSVKVTEVTLSQVSGTDTVAGAVEQTATGDYLVTLSRLPEGAFSLQLKGENSSSSRASDMLFQRQSSTQLRTSAVAVTAQESGDWRPGSNLTVNFTVATANNAGKTVAIRPTNNRGFAMSYPSSLTLGSGGQAEDKGTIFAPADTPSGTAVTLVIEAVAPSGTDFNYVVMRLAVTAEETDVTPPECESVTVNANCTRNCTLRTWNFTAVVSDGRQGSGVGRVSVREARGTLNTTSLPGAGGFNVTLASFSTSCCSEEVVLVAADGVGNVGTCLIRSGGGGGGHTVSLLLPLWVSMVGLTLVKALHGS</sequence>
<comment type="subcellular location">
    <subcellularLocation>
        <location evidence="1">Secreted</location>
    </subcellularLocation>
</comment>
<dbReference type="Pfam" id="PF25106">
    <property type="entry name" value="VWA_4"/>
    <property type="match status" value="1"/>
</dbReference>
<feature type="region of interest" description="Disordered" evidence="5">
    <location>
        <begin position="225"/>
        <end position="254"/>
    </location>
</feature>
<feature type="domain" description="Hemicentin/VWA7 galactose-binding" evidence="7">
    <location>
        <begin position="482"/>
        <end position="580"/>
    </location>
</feature>
<keyword evidence="4" id="KW-0325">Glycoprotein</keyword>
<keyword evidence="12" id="KW-1185">Reference proteome</keyword>
<dbReference type="InterPro" id="IPR052577">
    <property type="entry name" value="VWA7"/>
</dbReference>
<evidence type="ECO:0000256" key="4">
    <source>
        <dbReference type="ARBA" id="ARBA00023180"/>
    </source>
</evidence>
<dbReference type="Pfam" id="PF23619">
    <property type="entry name" value="Ig_VWA7"/>
    <property type="match status" value="1"/>
</dbReference>
<feature type="domain" description="VWA7 Ig-like" evidence="8">
    <location>
        <begin position="695"/>
        <end position="795"/>
    </location>
</feature>
<dbReference type="InterPro" id="IPR056861">
    <property type="entry name" value="HMCN1-like_VWA"/>
</dbReference>
<dbReference type="PANTHER" id="PTHR14905:SF18">
    <property type="entry name" value="VON WILLEBRAND FACTOR A DOMAIN-CONTAINING 10, TANDEM DUPLICATE 1-RELATED"/>
    <property type="match status" value="1"/>
</dbReference>
<organism evidence="11 12">
    <name type="scientific">Coilia grayii</name>
    <name type="common">Gray's grenadier anchovy</name>
    <dbReference type="NCBI Taxonomy" id="363190"/>
    <lineage>
        <taxon>Eukaryota</taxon>
        <taxon>Metazoa</taxon>
        <taxon>Chordata</taxon>
        <taxon>Craniata</taxon>
        <taxon>Vertebrata</taxon>
        <taxon>Euteleostomi</taxon>
        <taxon>Actinopterygii</taxon>
        <taxon>Neopterygii</taxon>
        <taxon>Teleostei</taxon>
        <taxon>Clupei</taxon>
        <taxon>Clupeiformes</taxon>
        <taxon>Clupeoidei</taxon>
        <taxon>Engraulidae</taxon>
        <taxon>Coilinae</taxon>
        <taxon>Coilia</taxon>
    </lineage>
</organism>
<evidence type="ECO:0000259" key="10">
    <source>
        <dbReference type="Pfam" id="PF25107"/>
    </source>
</evidence>
<feature type="domain" description="Hemicentin-1-like von Willebrand factor A" evidence="9">
    <location>
        <begin position="308"/>
        <end position="462"/>
    </location>
</feature>
<proteinExistence type="predicted"/>
<evidence type="ECO:0000256" key="1">
    <source>
        <dbReference type="ARBA" id="ARBA00004613"/>
    </source>
</evidence>
<evidence type="ECO:0000259" key="7">
    <source>
        <dbReference type="Pfam" id="PF23560"/>
    </source>
</evidence>
<dbReference type="InterPro" id="IPR036465">
    <property type="entry name" value="vWFA_dom_sf"/>
</dbReference>
<name>A0ABD1JIJ7_9TELE</name>
<evidence type="ECO:0000313" key="11">
    <source>
        <dbReference type="EMBL" id="KAL2086877.1"/>
    </source>
</evidence>
<dbReference type="AlphaFoldDB" id="A0ABD1JIJ7"/>
<dbReference type="InterPro" id="IPR056475">
    <property type="entry name" value="GBD_Hemicentin/VWA7"/>
</dbReference>
<dbReference type="GO" id="GO:0005576">
    <property type="term" value="C:extracellular region"/>
    <property type="evidence" value="ECO:0007669"/>
    <property type="project" value="UniProtKB-SubCell"/>
</dbReference>
<comment type="caution">
    <text evidence="11">The sequence shown here is derived from an EMBL/GenBank/DDBJ whole genome shotgun (WGS) entry which is preliminary data.</text>
</comment>
<accession>A0ABD1JIJ7</accession>
<keyword evidence="2" id="KW-0964">Secreted</keyword>
<dbReference type="PANTHER" id="PTHR14905">
    <property type="entry name" value="NG37"/>
    <property type="match status" value="1"/>
</dbReference>
<reference evidence="11 12" key="1">
    <citation type="submission" date="2024-09" db="EMBL/GenBank/DDBJ databases">
        <title>A chromosome-level genome assembly of Gray's grenadier anchovy, Coilia grayii.</title>
        <authorList>
            <person name="Fu Z."/>
        </authorList>
    </citation>
    <scope>NUCLEOTIDE SEQUENCE [LARGE SCALE GENOMIC DNA]</scope>
    <source>
        <strain evidence="11">G4</strain>
        <tissue evidence="11">Muscle</tissue>
    </source>
</reference>
<dbReference type="InterPro" id="IPR057615">
    <property type="entry name" value="Ig_VWA7"/>
</dbReference>
<evidence type="ECO:0000259" key="8">
    <source>
        <dbReference type="Pfam" id="PF23619"/>
    </source>
</evidence>
<dbReference type="EMBL" id="JBHFQA010000015">
    <property type="protein sequence ID" value="KAL2086877.1"/>
    <property type="molecule type" value="Genomic_DNA"/>
</dbReference>
<dbReference type="InterPro" id="IPR056862">
    <property type="entry name" value="VWA7_N"/>
</dbReference>
<evidence type="ECO:0000256" key="5">
    <source>
        <dbReference type="SAM" id="MobiDB-lite"/>
    </source>
</evidence>
<evidence type="ECO:0008006" key="13">
    <source>
        <dbReference type="Google" id="ProtNLM"/>
    </source>
</evidence>
<feature type="domain" description="VWA7 N-terminal" evidence="10">
    <location>
        <begin position="70"/>
        <end position="292"/>
    </location>
</feature>
<protein>
    <recommendedName>
        <fullName evidence="13">von Willebrand factor A domain-containing protein 7-like</fullName>
    </recommendedName>
</protein>
<keyword evidence="3 6" id="KW-0732">Signal</keyword>